<evidence type="ECO:0000313" key="2">
    <source>
        <dbReference type="EMBL" id="TFK52812.1"/>
    </source>
</evidence>
<name>A0A5C3N6H7_9AGAM</name>
<dbReference type="Proteomes" id="UP000305948">
    <property type="component" value="Unassembled WGS sequence"/>
</dbReference>
<reference evidence="2 3" key="1">
    <citation type="journal article" date="2019" name="Nat. Ecol. Evol.">
        <title>Megaphylogeny resolves global patterns of mushroom evolution.</title>
        <authorList>
            <person name="Varga T."/>
            <person name="Krizsan K."/>
            <person name="Foldi C."/>
            <person name="Dima B."/>
            <person name="Sanchez-Garcia M."/>
            <person name="Sanchez-Ramirez S."/>
            <person name="Szollosi G.J."/>
            <person name="Szarkandi J.G."/>
            <person name="Papp V."/>
            <person name="Albert L."/>
            <person name="Andreopoulos W."/>
            <person name="Angelini C."/>
            <person name="Antonin V."/>
            <person name="Barry K.W."/>
            <person name="Bougher N.L."/>
            <person name="Buchanan P."/>
            <person name="Buyck B."/>
            <person name="Bense V."/>
            <person name="Catcheside P."/>
            <person name="Chovatia M."/>
            <person name="Cooper J."/>
            <person name="Damon W."/>
            <person name="Desjardin D."/>
            <person name="Finy P."/>
            <person name="Geml J."/>
            <person name="Haridas S."/>
            <person name="Hughes K."/>
            <person name="Justo A."/>
            <person name="Karasinski D."/>
            <person name="Kautmanova I."/>
            <person name="Kiss B."/>
            <person name="Kocsube S."/>
            <person name="Kotiranta H."/>
            <person name="LaButti K.M."/>
            <person name="Lechner B.E."/>
            <person name="Liimatainen K."/>
            <person name="Lipzen A."/>
            <person name="Lukacs Z."/>
            <person name="Mihaltcheva S."/>
            <person name="Morgado L.N."/>
            <person name="Niskanen T."/>
            <person name="Noordeloos M.E."/>
            <person name="Ohm R.A."/>
            <person name="Ortiz-Santana B."/>
            <person name="Ovrebo C."/>
            <person name="Racz N."/>
            <person name="Riley R."/>
            <person name="Savchenko A."/>
            <person name="Shiryaev A."/>
            <person name="Soop K."/>
            <person name="Spirin V."/>
            <person name="Szebenyi C."/>
            <person name="Tomsovsky M."/>
            <person name="Tulloss R.E."/>
            <person name="Uehling J."/>
            <person name="Grigoriev I.V."/>
            <person name="Vagvolgyi C."/>
            <person name="Papp T."/>
            <person name="Martin F.M."/>
            <person name="Miettinen O."/>
            <person name="Hibbett D.S."/>
            <person name="Nagy L.G."/>
        </authorList>
    </citation>
    <scope>NUCLEOTIDE SEQUENCE [LARGE SCALE GENOMIC DNA]</scope>
    <source>
        <strain evidence="2 3">OMC1185</strain>
    </source>
</reference>
<evidence type="ECO:0000256" key="1">
    <source>
        <dbReference type="SAM" id="Phobius"/>
    </source>
</evidence>
<evidence type="ECO:0000313" key="3">
    <source>
        <dbReference type="Proteomes" id="UP000305948"/>
    </source>
</evidence>
<dbReference type="Gene3D" id="2.60.120.260">
    <property type="entry name" value="Galactose-binding domain-like"/>
    <property type="match status" value="1"/>
</dbReference>
<proteinExistence type="predicted"/>
<feature type="transmembrane region" description="Helical" evidence="1">
    <location>
        <begin position="153"/>
        <end position="173"/>
    </location>
</feature>
<dbReference type="AlphaFoldDB" id="A0A5C3N6H7"/>
<keyword evidence="1" id="KW-1133">Transmembrane helix</keyword>
<dbReference type="EMBL" id="ML213508">
    <property type="protein sequence ID" value="TFK52812.1"/>
    <property type="molecule type" value="Genomic_DNA"/>
</dbReference>
<accession>A0A5C3N6H7</accession>
<dbReference type="STRING" id="5364.A0A5C3N6H7"/>
<sequence length="339" mass="37367">MGQVQLDDTSPQLHYFGNWTLGGDPNNTYMGTSHYTTSYTSTMAFSFIGNWVSVYGAIGPSGINVSFLLDSGKEPGWTSQFNVTQADRFNWNQTYFASPLLPYGQHNLTMFNNNQSEPFVDYVLYNATEVSPSSTPSPSVDLEASTSLVTVKAGIAAAAISLLCTIAVLAFFVMRKFRALEERCGMTSSLPWTNASSVEEDLTTRDVSIKGSSLASPRTWLPFRPSKPAHTVTPYVINPVSLLGEDDNDKTHASKPNMNVLRPLRREDFQRSVRTADSTSSFGIPARPTSQDSNVIALENGTNVAEFGSVAPWDGLFEEYARSVQASRPKKEPRRKRKE</sequence>
<dbReference type="OrthoDB" id="3265734at2759"/>
<organism evidence="2 3">
    <name type="scientific">Heliocybe sulcata</name>
    <dbReference type="NCBI Taxonomy" id="5364"/>
    <lineage>
        <taxon>Eukaryota</taxon>
        <taxon>Fungi</taxon>
        <taxon>Dikarya</taxon>
        <taxon>Basidiomycota</taxon>
        <taxon>Agaricomycotina</taxon>
        <taxon>Agaricomycetes</taxon>
        <taxon>Gloeophyllales</taxon>
        <taxon>Gloeophyllaceae</taxon>
        <taxon>Heliocybe</taxon>
    </lineage>
</organism>
<keyword evidence="1" id="KW-0472">Membrane</keyword>
<protein>
    <recommendedName>
        <fullName evidence="4">Transmembrane protein</fullName>
    </recommendedName>
</protein>
<keyword evidence="1" id="KW-0812">Transmembrane</keyword>
<gene>
    <name evidence="2" type="ORF">OE88DRAFT_1733804</name>
</gene>
<evidence type="ECO:0008006" key="4">
    <source>
        <dbReference type="Google" id="ProtNLM"/>
    </source>
</evidence>
<keyword evidence="3" id="KW-1185">Reference proteome</keyword>